<dbReference type="SMART" id="SM00347">
    <property type="entry name" value="HTH_MARR"/>
    <property type="match status" value="1"/>
</dbReference>
<evidence type="ECO:0000259" key="1">
    <source>
        <dbReference type="SMART" id="SM00347"/>
    </source>
</evidence>
<dbReference type="EMBL" id="CP031417">
    <property type="protein sequence ID" value="AXK84203.1"/>
    <property type="molecule type" value="Genomic_DNA"/>
</dbReference>
<accession>A0A346A4V6</accession>
<reference evidence="2 3" key="1">
    <citation type="submission" date="2018-07" db="EMBL/GenBank/DDBJ databases">
        <authorList>
            <person name="Quirk P.G."/>
            <person name="Krulwich T.A."/>
        </authorList>
    </citation>
    <scope>NUCLEOTIDE SEQUENCE [LARGE SCALE GENOMIC DNA]</scope>
    <source>
        <strain evidence="2 3">CC-BB4</strain>
    </source>
</reference>
<dbReference type="PANTHER" id="PTHR33164:SF43">
    <property type="entry name" value="HTH-TYPE TRANSCRIPTIONAL REPRESSOR YETL"/>
    <property type="match status" value="1"/>
</dbReference>
<evidence type="ECO:0000313" key="3">
    <source>
        <dbReference type="Proteomes" id="UP000254889"/>
    </source>
</evidence>
<dbReference type="GO" id="GO:0006950">
    <property type="term" value="P:response to stress"/>
    <property type="evidence" value="ECO:0007669"/>
    <property type="project" value="TreeGrafter"/>
</dbReference>
<dbReference type="GO" id="GO:0003700">
    <property type="term" value="F:DNA-binding transcription factor activity"/>
    <property type="evidence" value="ECO:0007669"/>
    <property type="project" value="InterPro"/>
</dbReference>
<dbReference type="SUPFAM" id="SSF46785">
    <property type="entry name" value="Winged helix' DNA-binding domain"/>
    <property type="match status" value="1"/>
</dbReference>
<dbReference type="OrthoDB" id="5511415at2"/>
<dbReference type="KEGG" id="ptaw:DW352_23870"/>
<dbReference type="Gene3D" id="1.10.10.10">
    <property type="entry name" value="Winged helix-like DNA-binding domain superfamily/Winged helix DNA-binding domain"/>
    <property type="match status" value="1"/>
</dbReference>
<dbReference type="InterPro" id="IPR000835">
    <property type="entry name" value="HTH_MarR-typ"/>
</dbReference>
<keyword evidence="3" id="KW-1185">Reference proteome</keyword>
<dbReference type="InterPro" id="IPR036388">
    <property type="entry name" value="WH-like_DNA-bd_sf"/>
</dbReference>
<name>A0A346A4V6_9HYPH</name>
<dbReference type="Pfam" id="PF12802">
    <property type="entry name" value="MarR_2"/>
    <property type="match status" value="1"/>
</dbReference>
<dbReference type="InterPro" id="IPR039422">
    <property type="entry name" value="MarR/SlyA-like"/>
</dbReference>
<gene>
    <name evidence="2" type="ORF">DW352_23870</name>
</gene>
<feature type="domain" description="HTH marR-type" evidence="1">
    <location>
        <begin position="19"/>
        <end position="118"/>
    </location>
</feature>
<sequence length="139" mass="15158">MIVADIYELAGRFRDGGEAIAATVGQTQARWQVMSAASVDPRTVPQIARRLGVSRQNVQRIADLLVKENWASFETNPDHRSSPFLVLNARGQEALAKINKAASQSHAQIARQLAGTHVGALHRGLRRLIQALDDSNPTV</sequence>
<dbReference type="InterPro" id="IPR036390">
    <property type="entry name" value="WH_DNA-bd_sf"/>
</dbReference>
<dbReference type="Proteomes" id="UP000254889">
    <property type="component" value="Chromosome"/>
</dbReference>
<organism evidence="2 3">
    <name type="scientific">Pseudolabrys taiwanensis</name>
    <dbReference type="NCBI Taxonomy" id="331696"/>
    <lineage>
        <taxon>Bacteria</taxon>
        <taxon>Pseudomonadati</taxon>
        <taxon>Pseudomonadota</taxon>
        <taxon>Alphaproteobacteria</taxon>
        <taxon>Hyphomicrobiales</taxon>
        <taxon>Xanthobacteraceae</taxon>
        <taxon>Pseudolabrys</taxon>
    </lineage>
</organism>
<protein>
    <submittedName>
        <fullName evidence="2">MarR family transcriptional regulator</fullName>
    </submittedName>
</protein>
<dbReference type="AlphaFoldDB" id="A0A346A4V6"/>
<evidence type="ECO:0000313" key="2">
    <source>
        <dbReference type="EMBL" id="AXK84203.1"/>
    </source>
</evidence>
<proteinExistence type="predicted"/>
<dbReference type="PANTHER" id="PTHR33164">
    <property type="entry name" value="TRANSCRIPTIONAL REGULATOR, MARR FAMILY"/>
    <property type="match status" value="1"/>
</dbReference>